<gene>
    <name evidence="1" type="ORF">O3G_MSEX015248</name>
</gene>
<evidence type="ECO:0000313" key="2">
    <source>
        <dbReference type="Proteomes" id="UP000791440"/>
    </source>
</evidence>
<reference evidence="1" key="1">
    <citation type="journal article" date="2016" name="Insect Biochem. Mol. Biol.">
        <title>Multifaceted biological insights from a draft genome sequence of the tobacco hornworm moth, Manduca sexta.</title>
        <authorList>
            <person name="Kanost M.R."/>
            <person name="Arrese E.L."/>
            <person name="Cao X."/>
            <person name="Chen Y.R."/>
            <person name="Chellapilla S."/>
            <person name="Goldsmith M.R."/>
            <person name="Grosse-Wilde E."/>
            <person name="Heckel D.G."/>
            <person name="Herndon N."/>
            <person name="Jiang H."/>
            <person name="Papanicolaou A."/>
            <person name="Qu J."/>
            <person name="Soulages J.L."/>
            <person name="Vogel H."/>
            <person name="Walters J."/>
            <person name="Waterhouse R.M."/>
            <person name="Ahn S.J."/>
            <person name="Almeida F.C."/>
            <person name="An C."/>
            <person name="Aqrawi P."/>
            <person name="Bretschneider A."/>
            <person name="Bryant W.B."/>
            <person name="Bucks S."/>
            <person name="Chao H."/>
            <person name="Chevignon G."/>
            <person name="Christen J.M."/>
            <person name="Clarke D.F."/>
            <person name="Dittmer N.T."/>
            <person name="Ferguson L.C.F."/>
            <person name="Garavelou S."/>
            <person name="Gordon K.H.J."/>
            <person name="Gunaratna R.T."/>
            <person name="Han Y."/>
            <person name="Hauser F."/>
            <person name="He Y."/>
            <person name="Heidel-Fischer H."/>
            <person name="Hirsh A."/>
            <person name="Hu Y."/>
            <person name="Jiang H."/>
            <person name="Kalra D."/>
            <person name="Klinner C."/>
            <person name="Konig C."/>
            <person name="Kovar C."/>
            <person name="Kroll A.R."/>
            <person name="Kuwar S.S."/>
            <person name="Lee S.L."/>
            <person name="Lehman R."/>
            <person name="Li K."/>
            <person name="Li Z."/>
            <person name="Liang H."/>
            <person name="Lovelace S."/>
            <person name="Lu Z."/>
            <person name="Mansfield J.H."/>
            <person name="McCulloch K.J."/>
            <person name="Mathew T."/>
            <person name="Morton B."/>
            <person name="Muzny D.M."/>
            <person name="Neunemann D."/>
            <person name="Ongeri F."/>
            <person name="Pauchet Y."/>
            <person name="Pu L.L."/>
            <person name="Pyrousis I."/>
            <person name="Rao X.J."/>
            <person name="Redding A."/>
            <person name="Roesel C."/>
            <person name="Sanchez-Gracia A."/>
            <person name="Schaack S."/>
            <person name="Shukla A."/>
            <person name="Tetreau G."/>
            <person name="Wang Y."/>
            <person name="Xiong G.H."/>
            <person name="Traut W."/>
            <person name="Walsh T.K."/>
            <person name="Worley K.C."/>
            <person name="Wu D."/>
            <person name="Wu W."/>
            <person name="Wu Y.Q."/>
            <person name="Zhang X."/>
            <person name="Zou Z."/>
            <person name="Zucker H."/>
            <person name="Briscoe A.D."/>
            <person name="Burmester T."/>
            <person name="Clem R.J."/>
            <person name="Feyereisen R."/>
            <person name="Grimmelikhuijzen C.J.P."/>
            <person name="Hamodrakas S.J."/>
            <person name="Hansson B.S."/>
            <person name="Huguet E."/>
            <person name="Jermiin L.S."/>
            <person name="Lan Q."/>
            <person name="Lehman H.K."/>
            <person name="Lorenzen M."/>
            <person name="Merzendorfer H."/>
            <person name="Michalopoulos I."/>
            <person name="Morton D.B."/>
            <person name="Muthukrishnan S."/>
            <person name="Oakeshott J.G."/>
            <person name="Palmer W."/>
            <person name="Park Y."/>
            <person name="Passarelli A.L."/>
            <person name="Rozas J."/>
            <person name="Schwartz L.M."/>
            <person name="Smith W."/>
            <person name="Southgate A."/>
            <person name="Vilcinskas A."/>
            <person name="Vogt R."/>
            <person name="Wang P."/>
            <person name="Werren J."/>
            <person name="Yu X.Q."/>
            <person name="Zhou J.J."/>
            <person name="Brown S.J."/>
            <person name="Scherer S.E."/>
            <person name="Richards S."/>
            <person name="Blissard G.W."/>
        </authorList>
    </citation>
    <scope>NUCLEOTIDE SEQUENCE</scope>
</reference>
<organism evidence="1 2">
    <name type="scientific">Manduca sexta</name>
    <name type="common">Tobacco hawkmoth</name>
    <name type="synonym">Tobacco hornworm</name>
    <dbReference type="NCBI Taxonomy" id="7130"/>
    <lineage>
        <taxon>Eukaryota</taxon>
        <taxon>Metazoa</taxon>
        <taxon>Ecdysozoa</taxon>
        <taxon>Arthropoda</taxon>
        <taxon>Hexapoda</taxon>
        <taxon>Insecta</taxon>
        <taxon>Pterygota</taxon>
        <taxon>Neoptera</taxon>
        <taxon>Endopterygota</taxon>
        <taxon>Lepidoptera</taxon>
        <taxon>Glossata</taxon>
        <taxon>Ditrysia</taxon>
        <taxon>Bombycoidea</taxon>
        <taxon>Sphingidae</taxon>
        <taxon>Sphinginae</taxon>
        <taxon>Sphingini</taxon>
        <taxon>Manduca</taxon>
    </lineage>
</organism>
<keyword evidence="2" id="KW-1185">Reference proteome</keyword>
<sequence>MMEWRIARSGVIEYSGDLMVPPEDRKKTINVQSKKTIRGTTYDSDSDLELSD</sequence>
<protein>
    <submittedName>
        <fullName evidence="1">Uncharacterized protein</fullName>
    </submittedName>
</protein>
<accession>A0A921ZYD2</accession>
<reference evidence="1" key="2">
    <citation type="submission" date="2020-12" db="EMBL/GenBank/DDBJ databases">
        <authorList>
            <person name="Kanost M."/>
        </authorList>
    </citation>
    <scope>NUCLEOTIDE SEQUENCE</scope>
</reference>
<proteinExistence type="predicted"/>
<dbReference type="EMBL" id="JH669592">
    <property type="protein sequence ID" value="KAG6465584.1"/>
    <property type="molecule type" value="Genomic_DNA"/>
</dbReference>
<evidence type="ECO:0000313" key="1">
    <source>
        <dbReference type="EMBL" id="KAG6465584.1"/>
    </source>
</evidence>
<dbReference type="Proteomes" id="UP000791440">
    <property type="component" value="Unassembled WGS sequence"/>
</dbReference>
<comment type="caution">
    <text evidence="1">The sequence shown here is derived from an EMBL/GenBank/DDBJ whole genome shotgun (WGS) entry which is preliminary data.</text>
</comment>
<dbReference type="AlphaFoldDB" id="A0A921ZYD2"/>
<name>A0A921ZYD2_MANSE</name>